<dbReference type="InterPro" id="IPR006603">
    <property type="entry name" value="PQ-loop_rpt"/>
</dbReference>
<dbReference type="EMBL" id="CAJVQA010005879">
    <property type="protein sequence ID" value="CAG8629660.1"/>
    <property type="molecule type" value="Genomic_DNA"/>
</dbReference>
<keyword evidence="8" id="KW-1185">Reference proteome</keyword>
<dbReference type="GO" id="GO:0016020">
    <property type="term" value="C:membrane"/>
    <property type="evidence" value="ECO:0007669"/>
    <property type="project" value="UniProtKB-SubCell"/>
</dbReference>
<feature type="transmembrane region" description="Helical" evidence="6">
    <location>
        <begin position="97"/>
        <end position="118"/>
    </location>
</feature>
<dbReference type="Gene3D" id="1.20.1280.290">
    <property type="match status" value="2"/>
</dbReference>
<dbReference type="Proteomes" id="UP000789759">
    <property type="component" value="Unassembled WGS sequence"/>
</dbReference>
<evidence type="ECO:0000256" key="3">
    <source>
        <dbReference type="ARBA" id="ARBA00022989"/>
    </source>
</evidence>
<dbReference type="Pfam" id="PF04193">
    <property type="entry name" value="PQ-loop"/>
    <property type="match status" value="2"/>
</dbReference>
<accession>A0A9N9D7D3</accession>
<evidence type="ECO:0000313" key="7">
    <source>
        <dbReference type="EMBL" id="CAG8629660.1"/>
    </source>
</evidence>
<feature type="transmembrane region" description="Helical" evidence="6">
    <location>
        <begin position="57"/>
        <end position="77"/>
    </location>
</feature>
<proteinExistence type="predicted"/>
<evidence type="ECO:0000256" key="5">
    <source>
        <dbReference type="SAM" id="MobiDB-lite"/>
    </source>
</evidence>
<keyword evidence="2 6" id="KW-0812">Transmembrane</keyword>
<feature type="transmembrane region" description="Helical" evidence="6">
    <location>
        <begin position="183"/>
        <end position="201"/>
    </location>
</feature>
<reference evidence="7" key="1">
    <citation type="submission" date="2021-06" db="EMBL/GenBank/DDBJ databases">
        <authorList>
            <person name="Kallberg Y."/>
            <person name="Tangrot J."/>
            <person name="Rosling A."/>
        </authorList>
    </citation>
    <scope>NUCLEOTIDE SEQUENCE</scope>
    <source>
        <strain evidence="7">FL966</strain>
    </source>
</reference>
<feature type="transmembrane region" description="Helical" evidence="6">
    <location>
        <begin position="20"/>
        <end position="37"/>
    </location>
</feature>
<comment type="subcellular location">
    <subcellularLocation>
        <location evidence="1">Membrane</location>
        <topology evidence="1">Multi-pass membrane protein</topology>
    </subcellularLocation>
</comment>
<dbReference type="PANTHER" id="PTHR16201">
    <property type="entry name" value="SEVEN TRANSMEMBRANE PROTEIN 1-RELATED"/>
    <property type="match status" value="1"/>
</dbReference>
<feature type="transmembrane region" description="Helical" evidence="6">
    <location>
        <begin position="148"/>
        <end position="171"/>
    </location>
</feature>
<dbReference type="AlphaFoldDB" id="A0A9N9D7D3"/>
<feature type="transmembrane region" description="Helical" evidence="6">
    <location>
        <begin position="243"/>
        <end position="266"/>
    </location>
</feature>
<keyword evidence="3 6" id="KW-1133">Transmembrane helix</keyword>
<evidence type="ECO:0000313" key="8">
    <source>
        <dbReference type="Proteomes" id="UP000789759"/>
    </source>
</evidence>
<dbReference type="OrthoDB" id="19344at2759"/>
<feature type="transmembrane region" description="Helical" evidence="6">
    <location>
        <begin position="213"/>
        <end position="237"/>
    </location>
</feature>
<evidence type="ECO:0000256" key="6">
    <source>
        <dbReference type="SAM" id="Phobius"/>
    </source>
</evidence>
<name>A0A9N9D7D3_9GLOM</name>
<dbReference type="PANTHER" id="PTHR16201:SF11">
    <property type="entry name" value="PQ-LOOP REPEAT-CONTAINING PROTEIN"/>
    <property type="match status" value="1"/>
</dbReference>
<evidence type="ECO:0000256" key="2">
    <source>
        <dbReference type="ARBA" id="ARBA00022692"/>
    </source>
</evidence>
<evidence type="ECO:0000256" key="1">
    <source>
        <dbReference type="ARBA" id="ARBA00004141"/>
    </source>
</evidence>
<dbReference type="InterPro" id="IPR051415">
    <property type="entry name" value="LAAT-1"/>
</dbReference>
<keyword evidence="4 6" id="KW-0472">Membrane</keyword>
<feature type="region of interest" description="Disordered" evidence="5">
    <location>
        <begin position="289"/>
        <end position="323"/>
    </location>
</feature>
<sequence length="323" mass="36296">MSVSILELDPEQCNRDNPPLEVMISVIIVCGMLLSYLPQHYKIISNKSSDGLSPWFLLLGTLSSTSSFFNILILQFSMVRCCSIVSGLQCFENTLGIIQLAVQFSMFALIFALFMIYFPSERKIVRYVRHIHFNSPPTRLSNDWRDSIGISIVITVHFILTVIISTYLLNFGGAAEDYPATKYWADSLGVMSTIFASIQYFPQIVRTWRRKSVGALSIPMMLIQTPGSFLFVYSLAIRPGTRWTTWFVFLVTGCLQGTLLVMCICWHYRAKRLGYGPFYVGDTDSDGKPLAPDEQTRLLGGGTHGHSTTSSRYDNAVPDVENS</sequence>
<organism evidence="7 8">
    <name type="scientific">Cetraspora pellucida</name>
    <dbReference type="NCBI Taxonomy" id="1433469"/>
    <lineage>
        <taxon>Eukaryota</taxon>
        <taxon>Fungi</taxon>
        <taxon>Fungi incertae sedis</taxon>
        <taxon>Mucoromycota</taxon>
        <taxon>Glomeromycotina</taxon>
        <taxon>Glomeromycetes</taxon>
        <taxon>Diversisporales</taxon>
        <taxon>Gigasporaceae</taxon>
        <taxon>Cetraspora</taxon>
    </lineage>
</organism>
<evidence type="ECO:0000256" key="4">
    <source>
        <dbReference type="ARBA" id="ARBA00023136"/>
    </source>
</evidence>
<gene>
    <name evidence="7" type="ORF">CPELLU_LOCUS8322</name>
</gene>
<comment type="caution">
    <text evidence="7">The sequence shown here is derived from an EMBL/GenBank/DDBJ whole genome shotgun (WGS) entry which is preliminary data.</text>
</comment>
<protein>
    <submittedName>
        <fullName evidence="7">7843_t:CDS:1</fullName>
    </submittedName>
</protein>
<dbReference type="SMART" id="SM00679">
    <property type="entry name" value="CTNS"/>
    <property type="match status" value="2"/>
</dbReference>